<dbReference type="Pfam" id="PF07729">
    <property type="entry name" value="FCD"/>
    <property type="match status" value="1"/>
</dbReference>
<evidence type="ECO:0000259" key="4">
    <source>
        <dbReference type="PROSITE" id="PS50949"/>
    </source>
</evidence>
<dbReference type="Proteomes" id="UP000009234">
    <property type="component" value="Chromosome"/>
</dbReference>
<dbReference type="SUPFAM" id="SSF48008">
    <property type="entry name" value="GntR ligand-binding domain-like"/>
    <property type="match status" value="1"/>
</dbReference>
<evidence type="ECO:0000256" key="1">
    <source>
        <dbReference type="ARBA" id="ARBA00023015"/>
    </source>
</evidence>
<reference evidence="6" key="1">
    <citation type="submission" date="2011-05" db="EMBL/GenBank/DDBJ databases">
        <title>Complete sequence of Desulfotomaculum ruminis DSM 2154.</title>
        <authorList>
            <person name="Lucas S."/>
            <person name="Copeland A."/>
            <person name="Lapidus A."/>
            <person name="Cheng J.-F."/>
            <person name="Goodwin L."/>
            <person name="Pitluck S."/>
            <person name="Lu M."/>
            <person name="Detter J.C."/>
            <person name="Han C."/>
            <person name="Tapia R."/>
            <person name="Land M."/>
            <person name="Hauser L."/>
            <person name="Kyrpides N."/>
            <person name="Ivanova N."/>
            <person name="Mikhailova N."/>
            <person name="Pagani I."/>
            <person name="Stams A.J.M."/>
            <person name="Plugge C.M."/>
            <person name="Muyzer G."/>
            <person name="Kuever J."/>
            <person name="Parshina S.N."/>
            <person name="Ivanova A.E."/>
            <person name="Nazina T.N."/>
            <person name="Brambilla E."/>
            <person name="Spring S."/>
            <person name="Klenk H.-P."/>
            <person name="Woyke T."/>
        </authorList>
    </citation>
    <scope>NUCLEOTIDE SEQUENCE [LARGE SCALE GENOMIC DNA]</scope>
    <source>
        <strain evidence="6">ATCC 23193 / DSM 2154 / NCIB 8452 / DL</strain>
    </source>
</reference>
<dbReference type="Gene3D" id="1.20.120.530">
    <property type="entry name" value="GntR ligand-binding domain-like"/>
    <property type="match status" value="1"/>
</dbReference>
<keyword evidence="6" id="KW-1185">Reference proteome</keyword>
<dbReference type="Gene3D" id="1.10.10.10">
    <property type="entry name" value="Winged helix-like DNA-binding domain superfamily/Winged helix DNA-binding domain"/>
    <property type="match status" value="1"/>
</dbReference>
<dbReference type="Pfam" id="PF00392">
    <property type="entry name" value="GntR"/>
    <property type="match status" value="1"/>
</dbReference>
<dbReference type="GO" id="GO:0003677">
    <property type="term" value="F:DNA binding"/>
    <property type="evidence" value="ECO:0007669"/>
    <property type="project" value="UniProtKB-KW"/>
</dbReference>
<keyword evidence="3" id="KW-0804">Transcription</keyword>
<organism evidence="5 6">
    <name type="scientific">Desulforamulus ruminis (strain ATCC 23193 / DSM 2154 / NCIMB 8452 / DL)</name>
    <name type="common">Desulfotomaculum ruminis</name>
    <dbReference type="NCBI Taxonomy" id="696281"/>
    <lineage>
        <taxon>Bacteria</taxon>
        <taxon>Bacillati</taxon>
        <taxon>Bacillota</taxon>
        <taxon>Clostridia</taxon>
        <taxon>Eubacteriales</taxon>
        <taxon>Peptococcaceae</taxon>
        <taxon>Desulforamulus</taxon>
    </lineage>
</organism>
<dbReference type="HOGENOM" id="CLU_017584_9_3_9"/>
<dbReference type="SMART" id="SM00345">
    <property type="entry name" value="HTH_GNTR"/>
    <property type="match status" value="1"/>
</dbReference>
<gene>
    <name evidence="5" type="ordered locus">Desru_1571</name>
</gene>
<name>F6DRS5_DESRL</name>
<dbReference type="GO" id="GO:0003700">
    <property type="term" value="F:DNA-binding transcription factor activity"/>
    <property type="evidence" value="ECO:0007669"/>
    <property type="project" value="InterPro"/>
</dbReference>
<keyword evidence="1" id="KW-0805">Transcription regulation</keyword>
<dbReference type="PRINTS" id="PR00035">
    <property type="entry name" value="HTHGNTR"/>
</dbReference>
<proteinExistence type="predicted"/>
<reference evidence="5 6" key="2">
    <citation type="journal article" date="2012" name="Stand. Genomic Sci.">
        <title>Complete genome sequence of the sulfate-reducing firmicute Desulfotomaculum ruminis type strain (DL(T)).</title>
        <authorList>
            <person name="Spring S."/>
            <person name="Visser M."/>
            <person name="Lu M."/>
            <person name="Copeland A."/>
            <person name="Lapidus A."/>
            <person name="Lucas S."/>
            <person name="Cheng J.F."/>
            <person name="Han C."/>
            <person name="Tapia R."/>
            <person name="Goodwin L.A."/>
            <person name="Pitluck S."/>
            <person name="Ivanova N."/>
            <person name="Land M."/>
            <person name="Hauser L."/>
            <person name="Larimer F."/>
            <person name="Rohde M."/>
            <person name="Goker M."/>
            <person name="Detter J.C."/>
            <person name="Kyrpides N.C."/>
            <person name="Woyke T."/>
            <person name="Schaap P.J."/>
            <person name="Plugge C.M."/>
            <person name="Muyzer G."/>
            <person name="Kuever J."/>
            <person name="Pereira I.A."/>
            <person name="Parshina S.N."/>
            <person name="Bernier-Latmani R."/>
            <person name="Stams A.J."/>
            <person name="Klenk H.P."/>
        </authorList>
    </citation>
    <scope>NUCLEOTIDE SEQUENCE [LARGE SCALE GENOMIC DNA]</scope>
    <source>
        <strain evidence="6">ATCC 23193 / DSM 2154 / NCIB 8452 / DL</strain>
    </source>
</reference>
<dbReference type="InterPro" id="IPR000524">
    <property type="entry name" value="Tscrpt_reg_HTH_GntR"/>
</dbReference>
<feature type="domain" description="HTH gntR-type" evidence="4">
    <location>
        <begin position="12"/>
        <end position="80"/>
    </location>
</feature>
<evidence type="ECO:0000256" key="2">
    <source>
        <dbReference type="ARBA" id="ARBA00023125"/>
    </source>
</evidence>
<dbReference type="SMART" id="SM00895">
    <property type="entry name" value="FCD"/>
    <property type="match status" value="1"/>
</dbReference>
<dbReference type="InterPro" id="IPR036388">
    <property type="entry name" value="WH-like_DNA-bd_sf"/>
</dbReference>
<dbReference type="PANTHER" id="PTHR43537">
    <property type="entry name" value="TRANSCRIPTIONAL REGULATOR, GNTR FAMILY"/>
    <property type="match status" value="1"/>
</dbReference>
<dbReference type="KEGG" id="dru:Desru_1571"/>
<sequence length="254" mass="28896">MLIVEFKPIKAKKIYEEIVEQIKDMIAGGELNPGDKLIPERELAERLQVGRSAVREAYRSLEAIGIIEIKPGEGTFVREMGTKSMADIMSMAILTGKDTLFELLELRKILETEAASLAASRRTENNLKNIKMWLDQMKKDLDSGNLGDVSDMKFHYALADAAHNSLLMRLMNSISETMKKEMINVRRKLYITKGTPQRLYEQHQIIYEAILKGSVYEARNAMFTHLDFTEKELIQNLKAEGISIEEVKLSTAKI</sequence>
<dbReference type="AlphaFoldDB" id="F6DRS5"/>
<dbReference type="eggNOG" id="COG2186">
    <property type="taxonomic scope" value="Bacteria"/>
</dbReference>
<protein>
    <submittedName>
        <fullName evidence="5">GntR domain protein</fullName>
    </submittedName>
</protein>
<dbReference type="InterPro" id="IPR036390">
    <property type="entry name" value="WH_DNA-bd_sf"/>
</dbReference>
<keyword evidence="2" id="KW-0238">DNA-binding</keyword>
<dbReference type="EMBL" id="CP002780">
    <property type="protein sequence ID" value="AEG59836.1"/>
    <property type="molecule type" value="Genomic_DNA"/>
</dbReference>
<dbReference type="CDD" id="cd07377">
    <property type="entry name" value="WHTH_GntR"/>
    <property type="match status" value="1"/>
</dbReference>
<evidence type="ECO:0000313" key="5">
    <source>
        <dbReference type="EMBL" id="AEG59836.1"/>
    </source>
</evidence>
<dbReference type="InterPro" id="IPR011711">
    <property type="entry name" value="GntR_C"/>
</dbReference>
<evidence type="ECO:0000256" key="3">
    <source>
        <dbReference type="ARBA" id="ARBA00023163"/>
    </source>
</evidence>
<dbReference type="PROSITE" id="PS50949">
    <property type="entry name" value="HTH_GNTR"/>
    <property type="match status" value="1"/>
</dbReference>
<dbReference type="SUPFAM" id="SSF46785">
    <property type="entry name" value="Winged helix' DNA-binding domain"/>
    <property type="match status" value="1"/>
</dbReference>
<evidence type="ECO:0000313" key="6">
    <source>
        <dbReference type="Proteomes" id="UP000009234"/>
    </source>
</evidence>
<dbReference type="PANTHER" id="PTHR43537:SF5">
    <property type="entry name" value="UXU OPERON TRANSCRIPTIONAL REGULATOR"/>
    <property type="match status" value="1"/>
</dbReference>
<dbReference type="InterPro" id="IPR008920">
    <property type="entry name" value="TF_FadR/GntR_C"/>
</dbReference>
<accession>F6DRS5</accession>
<dbReference type="STRING" id="696281.Desru_1571"/>